<keyword evidence="2" id="KW-1185">Reference proteome</keyword>
<comment type="caution">
    <text evidence="1">The sequence shown here is derived from an EMBL/GenBank/DDBJ whole genome shotgun (WGS) entry which is preliminary data.</text>
</comment>
<accession>A0A9N9DH52</accession>
<reference evidence="1" key="1">
    <citation type="submission" date="2021-06" db="EMBL/GenBank/DDBJ databases">
        <authorList>
            <person name="Kallberg Y."/>
            <person name="Tangrot J."/>
            <person name="Rosling A."/>
        </authorList>
    </citation>
    <scope>NUCLEOTIDE SEQUENCE</scope>
    <source>
        <strain evidence="1">MA453B</strain>
    </source>
</reference>
<proteinExistence type="predicted"/>
<dbReference type="OrthoDB" id="2437049at2759"/>
<gene>
    <name evidence="1" type="ORF">DERYTH_LOCUS9653</name>
</gene>
<dbReference type="AlphaFoldDB" id="A0A9N9DH52"/>
<dbReference type="Gene3D" id="3.80.10.10">
    <property type="entry name" value="Ribonuclease Inhibitor"/>
    <property type="match status" value="1"/>
</dbReference>
<dbReference type="Proteomes" id="UP000789405">
    <property type="component" value="Unassembled WGS sequence"/>
</dbReference>
<evidence type="ECO:0000313" key="2">
    <source>
        <dbReference type="Proteomes" id="UP000789405"/>
    </source>
</evidence>
<dbReference type="EMBL" id="CAJVPY010005339">
    <property type="protein sequence ID" value="CAG8640941.1"/>
    <property type="molecule type" value="Genomic_DNA"/>
</dbReference>
<name>A0A9N9DH52_9GLOM</name>
<protein>
    <submittedName>
        <fullName evidence="1">10620_t:CDS:1</fullName>
    </submittedName>
</protein>
<evidence type="ECO:0000313" key="1">
    <source>
        <dbReference type="EMBL" id="CAG8640941.1"/>
    </source>
</evidence>
<organism evidence="1 2">
    <name type="scientific">Dentiscutata erythropus</name>
    <dbReference type="NCBI Taxonomy" id="1348616"/>
    <lineage>
        <taxon>Eukaryota</taxon>
        <taxon>Fungi</taxon>
        <taxon>Fungi incertae sedis</taxon>
        <taxon>Mucoromycota</taxon>
        <taxon>Glomeromycotina</taxon>
        <taxon>Glomeromycetes</taxon>
        <taxon>Diversisporales</taxon>
        <taxon>Gigasporaceae</taxon>
        <taxon>Dentiscutata</taxon>
    </lineage>
</organism>
<dbReference type="InterPro" id="IPR032675">
    <property type="entry name" value="LRR_dom_sf"/>
</dbReference>
<sequence length="546" mass="63545">MTFQTNVDCIHEVLKFLRHDTESLHSCLLVNRLWCELSVPILWKDPWARFFNMPFSKPSFTQPISLINTYIASLPRESIIKLEKKGYNVSSISSSTTFNYPMYLRCLDLEFLYWLVMKWVQNKSKPGFRPLKRVVRRFKKFRKKLYNNNSNTLDSTSMPPQDKIRLVCSELLSLFLKESPKIYILRINDYSKVDVFGQLGEALANLNPKNNCLSSLKGLECRDKPVMDNIFEHLSLLTTDITQILIMGNYNTNTLANLISSQKKLEKVCFENFHRMSPQEYWESPGVGYELSKKANFITSLHLLNSCSLLAKLSDFVNLQEITLQCIHEQSQSCESTDSLTSANIPILRDLAKLKFRCKHDFSLEYLTNLIDKSVGKLRKITIEGSRIKDTRRCDLLICTIANKCPNLKSCSIPISRSDPQIDRLLESCEQLKDLKLYAAPDTLNDDNNNDIILYQLLNYTPTRLRRLDFVDWKFSISAWELFLKTQSKTLLQRICYYWNENSKIANPSEEFLKACQQNKRDGILATYKGIDSYWKCIWPKLFVMN</sequence>